<evidence type="ECO:0000256" key="4">
    <source>
        <dbReference type="ARBA" id="ARBA00022989"/>
    </source>
</evidence>
<evidence type="ECO:0000313" key="17">
    <source>
        <dbReference type="RefSeq" id="XP_013419313.1"/>
    </source>
</evidence>
<feature type="transmembrane region" description="Helical" evidence="12">
    <location>
        <begin position="143"/>
        <end position="164"/>
    </location>
</feature>
<feature type="region of interest" description="Disordered" evidence="11">
    <location>
        <begin position="515"/>
        <end position="541"/>
    </location>
</feature>
<feature type="transmembrane region" description="Helical" evidence="12">
    <location>
        <begin position="63"/>
        <end position="81"/>
    </location>
</feature>
<evidence type="ECO:0000256" key="3">
    <source>
        <dbReference type="ARBA" id="ARBA00022692"/>
    </source>
</evidence>
<keyword evidence="4 12" id="KW-1133">Transmembrane helix</keyword>
<feature type="transmembrane region" description="Helical" evidence="12">
    <location>
        <begin position="184"/>
        <end position="205"/>
    </location>
</feature>
<dbReference type="InterPro" id="IPR017452">
    <property type="entry name" value="GPCR_Rhodpsn_7TM"/>
</dbReference>
<dbReference type="InterPro" id="IPR000276">
    <property type="entry name" value="GPCR_Rhodpsn"/>
</dbReference>
<comment type="similarity">
    <text evidence="10">Belongs to the G-protein coupled receptor 1 family.</text>
</comment>
<evidence type="ECO:0000256" key="5">
    <source>
        <dbReference type="ARBA" id="ARBA00023040"/>
    </source>
</evidence>
<keyword evidence="6 12" id="KW-0472">Membrane</keyword>
<dbReference type="GO" id="GO:0007200">
    <property type="term" value="P:phospholipase C-activating G protein-coupled receptor signaling pathway"/>
    <property type="evidence" value="ECO:0007669"/>
    <property type="project" value="TreeGrafter"/>
</dbReference>
<dbReference type="KEGG" id="lak:106180006"/>
<evidence type="ECO:0000256" key="11">
    <source>
        <dbReference type="SAM" id="MobiDB-lite"/>
    </source>
</evidence>
<evidence type="ECO:0000256" key="8">
    <source>
        <dbReference type="ARBA" id="ARBA00023170"/>
    </source>
</evidence>
<dbReference type="GO" id="GO:0007204">
    <property type="term" value="P:positive regulation of cytosolic calcium ion concentration"/>
    <property type="evidence" value="ECO:0007669"/>
    <property type="project" value="TreeGrafter"/>
</dbReference>
<dbReference type="STRING" id="7574.A0A1S3KA35"/>
<evidence type="ECO:0000256" key="9">
    <source>
        <dbReference type="ARBA" id="ARBA00023224"/>
    </source>
</evidence>
<keyword evidence="2" id="KW-1003">Cell membrane</keyword>
<dbReference type="Gene3D" id="1.20.1070.10">
    <property type="entry name" value="Rhodopsin 7-helix transmembrane proteins"/>
    <property type="match status" value="1"/>
</dbReference>
<dbReference type="OrthoDB" id="5977853at2759"/>
<dbReference type="GO" id="GO:0071880">
    <property type="term" value="P:adenylate cyclase-activating adrenergic receptor signaling pathway"/>
    <property type="evidence" value="ECO:0007669"/>
    <property type="project" value="TreeGrafter"/>
</dbReference>
<feature type="region of interest" description="Disordered" evidence="11">
    <location>
        <begin position="451"/>
        <end position="478"/>
    </location>
</feature>
<name>A0A1S3KA35_LINAN</name>
<evidence type="ECO:0000313" key="20">
    <source>
        <dbReference type="RefSeq" id="XP_013419316.1"/>
    </source>
</evidence>
<evidence type="ECO:0000313" key="14">
    <source>
        <dbReference type="Proteomes" id="UP000085678"/>
    </source>
</evidence>
<protein>
    <submittedName>
        <fullName evidence="15 16">Alpha-1D adrenergic receptor</fullName>
    </submittedName>
</protein>
<dbReference type="SMART" id="SM01381">
    <property type="entry name" value="7TM_GPCR_Srsx"/>
    <property type="match status" value="1"/>
</dbReference>
<keyword evidence="14" id="KW-1185">Reference proteome</keyword>
<dbReference type="PANTHER" id="PTHR24248">
    <property type="entry name" value="ADRENERGIC RECEPTOR-RELATED G-PROTEIN COUPLED RECEPTOR"/>
    <property type="match status" value="1"/>
</dbReference>
<dbReference type="GO" id="GO:0004937">
    <property type="term" value="F:alpha1-adrenergic receptor activity"/>
    <property type="evidence" value="ECO:0007669"/>
    <property type="project" value="TreeGrafter"/>
</dbReference>
<dbReference type="RefSeq" id="XP_013419314.1">
    <property type="nucleotide sequence ID" value="XM_013563860.1"/>
</dbReference>
<evidence type="ECO:0000256" key="7">
    <source>
        <dbReference type="ARBA" id="ARBA00023157"/>
    </source>
</evidence>
<feature type="transmembrane region" description="Helical" evidence="12">
    <location>
        <begin position="25"/>
        <end position="51"/>
    </location>
</feature>
<feature type="transmembrane region" description="Helical" evidence="12">
    <location>
        <begin position="101"/>
        <end position="122"/>
    </location>
</feature>
<dbReference type="RefSeq" id="XP_013419313.1">
    <property type="nucleotide sequence ID" value="XM_013563859.1"/>
</dbReference>
<dbReference type="RefSeq" id="XP_013419316.1">
    <property type="nucleotide sequence ID" value="XM_013563862.1"/>
</dbReference>
<dbReference type="RefSeq" id="XP_013419311.1">
    <property type="nucleotide sequence ID" value="XM_013563857.1"/>
</dbReference>
<feature type="transmembrane region" description="Helical" evidence="12">
    <location>
        <begin position="329"/>
        <end position="350"/>
    </location>
</feature>
<feature type="compositionally biased region" description="Basic and acidic residues" evidence="11">
    <location>
        <begin position="278"/>
        <end position="289"/>
    </location>
</feature>
<keyword evidence="5 10" id="KW-0297">G-protein coupled receptor</keyword>
<evidence type="ECO:0000256" key="1">
    <source>
        <dbReference type="ARBA" id="ARBA00004651"/>
    </source>
</evidence>
<dbReference type="PROSITE" id="PS00237">
    <property type="entry name" value="G_PROTEIN_RECEP_F1_1"/>
    <property type="match status" value="1"/>
</dbReference>
<dbReference type="InterPro" id="IPR002233">
    <property type="entry name" value="ADR_fam"/>
</dbReference>
<dbReference type="PANTHER" id="PTHR24248:SF72">
    <property type="entry name" value="G-PROTEIN COUPLED RECEPTORS FAMILY 1 PROFILE DOMAIN-CONTAINING PROTEIN"/>
    <property type="match status" value="1"/>
</dbReference>
<dbReference type="Proteomes" id="UP000085678">
    <property type="component" value="Unplaced"/>
</dbReference>
<dbReference type="RefSeq" id="XP_013419315.1">
    <property type="nucleotide sequence ID" value="XM_013563861.1"/>
</dbReference>
<evidence type="ECO:0000313" key="15">
    <source>
        <dbReference type="RefSeq" id="XP_013419311.1"/>
    </source>
</evidence>
<dbReference type="Pfam" id="PF00001">
    <property type="entry name" value="7tm_1"/>
    <property type="match status" value="1"/>
</dbReference>
<dbReference type="GO" id="GO:0043410">
    <property type="term" value="P:positive regulation of MAPK cascade"/>
    <property type="evidence" value="ECO:0007669"/>
    <property type="project" value="TreeGrafter"/>
</dbReference>
<dbReference type="GeneID" id="106180006"/>
<sequence length="541" mass="60551">MEIFTGSVGNVSDVYNETVTVDIEYATLVGLCLCLIVTMTISGNVLVLLAVALNSHLRSATNYFIMNLALADLLLGIAVLPFSASLEILNYWAFGRAICDIWAAVDVLCCTASIMTLCVISVDRYIGVSKPLQHCYIITERRAALIVVLVWLLSLVISLGPLIGWKEPADPDERVCTVTTQTGYVIFSVSGSFYIPMVIIVGVYYKIYKAAIRQSTFLSTGYKRYKGSSTDDNGDESKDVILRVHVRSKQGAETKVCDSPHKNGSMITHPNSNHHSHAWRETKDTDSRSRTSSVSSRNQPFEFGRRQHSRHTLLGKIAKFRREKKAAKTLGIVVGVFILCWFPFFFVLPLDALCPSCYIPKLLFKIIFWLGYCNSLMNPIIYAFSSRDFREAFRRILHCHFQRKRSFIRYSDVDVSSPQYKHKFRHDRRKAFRNGDQTTGKSCASAASALNGSGKFASSDRRSHNRTRLSSISSTDSHITSSEMLHMLAVEHNELNSMVSGERKTTGNESLDHAVKPKQQHQNSNGAAHNPHPTMDVVTVV</sequence>
<evidence type="ECO:0000256" key="2">
    <source>
        <dbReference type="ARBA" id="ARBA00022475"/>
    </source>
</evidence>
<feature type="region of interest" description="Disordered" evidence="11">
    <location>
        <begin position="253"/>
        <end position="301"/>
    </location>
</feature>
<dbReference type="PRINTS" id="PR01103">
    <property type="entry name" value="ADRENERGICR"/>
</dbReference>
<reference evidence="15 16" key="1">
    <citation type="submission" date="2025-04" db="UniProtKB">
        <authorList>
            <consortium name="RefSeq"/>
        </authorList>
    </citation>
    <scope>IDENTIFICATION</scope>
    <source>
        <tissue evidence="15 16">Gonads</tissue>
    </source>
</reference>
<dbReference type="PRINTS" id="PR00237">
    <property type="entry name" value="GPCRRHODOPSN"/>
</dbReference>
<keyword evidence="7" id="KW-1015">Disulfide bond</keyword>
<accession>A0A1S3KA35</accession>
<evidence type="ECO:0000313" key="16">
    <source>
        <dbReference type="RefSeq" id="XP_013419312.1"/>
    </source>
</evidence>
<dbReference type="SUPFAM" id="SSF81321">
    <property type="entry name" value="Family A G protein-coupled receptor-like"/>
    <property type="match status" value="1"/>
</dbReference>
<feature type="domain" description="G-protein coupled receptors family 1 profile" evidence="13">
    <location>
        <begin position="43"/>
        <end position="382"/>
    </location>
</feature>
<dbReference type="FunFam" id="1.20.1070.10:FF:000523">
    <property type="entry name" value="5-hydroxytryptamine receptor 2B"/>
    <property type="match status" value="1"/>
</dbReference>
<dbReference type="GO" id="GO:0007267">
    <property type="term" value="P:cell-cell signaling"/>
    <property type="evidence" value="ECO:0007669"/>
    <property type="project" value="TreeGrafter"/>
</dbReference>
<keyword evidence="9 10" id="KW-0807">Transducer</keyword>
<organism evidence="14 18">
    <name type="scientific">Lingula anatina</name>
    <name type="common">Brachiopod</name>
    <name type="synonym">Lingula unguis</name>
    <dbReference type="NCBI Taxonomy" id="7574"/>
    <lineage>
        <taxon>Eukaryota</taxon>
        <taxon>Metazoa</taxon>
        <taxon>Spiralia</taxon>
        <taxon>Lophotrochozoa</taxon>
        <taxon>Brachiopoda</taxon>
        <taxon>Linguliformea</taxon>
        <taxon>Lingulata</taxon>
        <taxon>Lingulida</taxon>
        <taxon>Linguloidea</taxon>
        <taxon>Lingulidae</taxon>
        <taxon>Lingula</taxon>
    </lineage>
</organism>
<proteinExistence type="inferred from homology"/>
<dbReference type="GO" id="GO:0005886">
    <property type="term" value="C:plasma membrane"/>
    <property type="evidence" value="ECO:0007669"/>
    <property type="project" value="UniProtKB-SubCell"/>
</dbReference>
<evidence type="ECO:0000313" key="18">
    <source>
        <dbReference type="RefSeq" id="XP_013419314.1"/>
    </source>
</evidence>
<evidence type="ECO:0000256" key="10">
    <source>
        <dbReference type="RuleBase" id="RU000688"/>
    </source>
</evidence>
<comment type="subcellular location">
    <subcellularLocation>
        <location evidence="1">Cell membrane</location>
        <topology evidence="1">Multi-pass membrane protein</topology>
    </subcellularLocation>
</comment>
<evidence type="ECO:0000313" key="19">
    <source>
        <dbReference type="RefSeq" id="XP_013419315.1"/>
    </source>
</evidence>
<evidence type="ECO:0000256" key="6">
    <source>
        <dbReference type="ARBA" id="ARBA00023136"/>
    </source>
</evidence>
<dbReference type="OMA" id="WREYNYR"/>
<dbReference type="AlphaFoldDB" id="A0A1S3KA35"/>
<evidence type="ECO:0000259" key="13">
    <source>
        <dbReference type="PROSITE" id="PS50262"/>
    </source>
</evidence>
<gene>
    <name evidence="15 16 17 18 19 20" type="primary">LOC106180006</name>
</gene>
<keyword evidence="8 10" id="KW-0675">Receptor</keyword>
<feature type="transmembrane region" description="Helical" evidence="12">
    <location>
        <begin position="362"/>
        <end position="385"/>
    </location>
</feature>
<evidence type="ECO:0000256" key="12">
    <source>
        <dbReference type="SAM" id="Phobius"/>
    </source>
</evidence>
<dbReference type="RefSeq" id="XP_013419312.1">
    <property type="nucleotide sequence ID" value="XM_013563858.1"/>
</dbReference>
<keyword evidence="3 10" id="KW-0812">Transmembrane</keyword>
<dbReference type="PROSITE" id="PS50262">
    <property type="entry name" value="G_PROTEIN_RECEP_F1_2"/>
    <property type="match status" value="1"/>
</dbReference>